<dbReference type="CDD" id="cd00397">
    <property type="entry name" value="DNA_BRE_C"/>
    <property type="match status" value="1"/>
</dbReference>
<evidence type="ECO:0000256" key="4">
    <source>
        <dbReference type="SAM" id="MobiDB-lite"/>
    </source>
</evidence>
<gene>
    <name evidence="6" type="ORF">GCM10009550_01900</name>
</gene>
<dbReference type="PROSITE" id="PS51900">
    <property type="entry name" value="CB"/>
    <property type="match status" value="1"/>
</dbReference>
<evidence type="ECO:0000256" key="2">
    <source>
        <dbReference type="ARBA" id="ARBA00023172"/>
    </source>
</evidence>
<dbReference type="InterPro" id="IPR044068">
    <property type="entry name" value="CB"/>
</dbReference>
<feature type="compositionally biased region" description="Basic residues" evidence="4">
    <location>
        <begin position="115"/>
        <end position="127"/>
    </location>
</feature>
<evidence type="ECO:0000256" key="3">
    <source>
        <dbReference type="PROSITE-ProRule" id="PRU01248"/>
    </source>
</evidence>
<proteinExistence type="predicted"/>
<evidence type="ECO:0000313" key="7">
    <source>
        <dbReference type="Proteomes" id="UP001500665"/>
    </source>
</evidence>
<dbReference type="RefSeq" id="WP_344235607.1">
    <property type="nucleotide sequence ID" value="NZ_BAAAHH010000001.1"/>
</dbReference>
<keyword evidence="2" id="KW-0233">DNA recombination</keyword>
<evidence type="ECO:0000259" key="5">
    <source>
        <dbReference type="PROSITE" id="PS51900"/>
    </source>
</evidence>
<keyword evidence="7" id="KW-1185">Reference proteome</keyword>
<dbReference type="InterPro" id="IPR010998">
    <property type="entry name" value="Integrase_recombinase_N"/>
</dbReference>
<dbReference type="PANTHER" id="PTHR30349">
    <property type="entry name" value="PHAGE INTEGRASE-RELATED"/>
    <property type="match status" value="1"/>
</dbReference>
<dbReference type="EMBL" id="BAAAHH010000001">
    <property type="protein sequence ID" value="GAA0936252.1"/>
    <property type="molecule type" value="Genomic_DNA"/>
</dbReference>
<dbReference type="Gene3D" id="1.10.443.10">
    <property type="entry name" value="Intergrase catalytic core"/>
    <property type="match status" value="1"/>
</dbReference>
<dbReference type="InterPro" id="IPR050090">
    <property type="entry name" value="Tyrosine_recombinase_XerCD"/>
</dbReference>
<dbReference type="Gene3D" id="1.10.150.130">
    <property type="match status" value="1"/>
</dbReference>
<feature type="region of interest" description="Disordered" evidence="4">
    <location>
        <begin position="105"/>
        <end position="127"/>
    </location>
</feature>
<feature type="compositionally biased region" description="Basic and acidic residues" evidence="4">
    <location>
        <begin position="105"/>
        <end position="114"/>
    </location>
</feature>
<dbReference type="InterPro" id="IPR011010">
    <property type="entry name" value="DNA_brk_join_enz"/>
</dbReference>
<feature type="domain" description="Core-binding (CB)" evidence="5">
    <location>
        <begin position="1"/>
        <end position="99"/>
    </location>
</feature>
<dbReference type="InterPro" id="IPR013762">
    <property type="entry name" value="Integrase-like_cat_sf"/>
</dbReference>
<protein>
    <recommendedName>
        <fullName evidence="5">Core-binding (CB) domain-containing protein</fullName>
    </recommendedName>
</protein>
<dbReference type="SUPFAM" id="SSF56349">
    <property type="entry name" value="DNA breaking-rejoining enzymes"/>
    <property type="match status" value="1"/>
</dbReference>
<name>A0ABN1Q2E4_9ACTN</name>
<keyword evidence="1 3" id="KW-0238">DNA-binding</keyword>
<evidence type="ECO:0000256" key="1">
    <source>
        <dbReference type="ARBA" id="ARBA00023125"/>
    </source>
</evidence>
<comment type="caution">
    <text evidence="6">The sequence shown here is derived from an EMBL/GenBank/DDBJ whole genome shotgun (WGS) entry which is preliminary data.</text>
</comment>
<sequence length="364" mass="40896">MDLGSATDHYLIHLETVLGYSRGTVSQRSRILRRFTGWLEELGVSDTTGITGAVMERIVVGHLADSTEAAAHSEREQPLAERTANLYKSQLRGYLAWLGEEGHLGEDPSPERKLVSRRSPKPAKAKTFVHRREIHHAAGRARQWHPRDEAWVYFQHYLGRRYVELAPMRVRHLDLTPRPGYPCGVFVYDNVKARKYNISGQIEPEFVPIAQAWLKEYAQLLGRPLRPDDHLIPALSAGKGACLKGVRRPLKLVPDKPASYDAVEEALKRAGIPASHALRRGEASYLTQKYGIRAAKTMLGHSSQATTEGYVDYDQEVVDLGEMFARGSEEQRGPQEAPAFDREAVAVVDFSERRRRRLGSAWGA</sequence>
<organism evidence="6 7">
    <name type="scientific">Actinocorallia libanotica</name>
    <dbReference type="NCBI Taxonomy" id="46162"/>
    <lineage>
        <taxon>Bacteria</taxon>
        <taxon>Bacillati</taxon>
        <taxon>Actinomycetota</taxon>
        <taxon>Actinomycetes</taxon>
        <taxon>Streptosporangiales</taxon>
        <taxon>Thermomonosporaceae</taxon>
        <taxon>Actinocorallia</taxon>
    </lineage>
</organism>
<evidence type="ECO:0000313" key="6">
    <source>
        <dbReference type="EMBL" id="GAA0936252.1"/>
    </source>
</evidence>
<dbReference type="Proteomes" id="UP001500665">
    <property type="component" value="Unassembled WGS sequence"/>
</dbReference>
<reference evidence="6 7" key="1">
    <citation type="journal article" date="2019" name="Int. J. Syst. Evol. Microbiol.">
        <title>The Global Catalogue of Microorganisms (GCM) 10K type strain sequencing project: providing services to taxonomists for standard genome sequencing and annotation.</title>
        <authorList>
            <consortium name="The Broad Institute Genomics Platform"/>
            <consortium name="The Broad Institute Genome Sequencing Center for Infectious Disease"/>
            <person name="Wu L."/>
            <person name="Ma J."/>
        </authorList>
    </citation>
    <scope>NUCLEOTIDE SEQUENCE [LARGE SCALE GENOMIC DNA]</scope>
    <source>
        <strain evidence="6 7">JCM 10696</strain>
    </source>
</reference>
<accession>A0ABN1Q2E4</accession>